<reference evidence="2" key="1">
    <citation type="submission" date="2023-07" db="EMBL/GenBank/DDBJ databases">
        <title>Dyadobacter sp. nov 'subterranea' isolated from contaminted grondwater.</title>
        <authorList>
            <person name="Szabo I."/>
            <person name="Al-Omari J."/>
            <person name="Szerdahelyi S.G."/>
            <person name="Rado J."/>
        </authorList>
    </citation>
    <scope>NUCLEOTIDE SEQUENCE [LARGE SCALE GENOMIC DNA]</scope>
    <source>
        <strain evidence="2">UP-52</strain>
    </source>
</reference>
<dbReference type="EMBL" id="JACYGY010000001">
    <property type="protein sequence ID" value="MBE9464418.1"/>
    <property type="molecule type" value="Genomic_DNA"/>
</dbReference>
<sequence>MKSLSTTIIAICLFVLCLFEKEAKQQALEAQKIKEKSTENQVVTNQKPSTAIFAGVQKSNVVQGQFQLAQFVVSDSLSSTTPTSESL</sequence>
<gene>
    <name evidence="1" type="ORF">IEE83_21235</name>
</gene>
<evidence type="ECO:0000313" key="2">
    <source>
        <dbReference type="Proteomes" id="UP000634134"/>
    </source>
</evidence>
<dbReference type="Proteomes" id="UP000634134">
    <property type="component" value="Unassembled WGS sequence"/>
</dbReference>
<evidence type="ECO:0000313" key="1">
    <source>
        <dbReference type="EMBL" id="MBE9464418.1"/>
    </source>
</evidence>
<organism evidence="1 2">
    <name type="scientific">Dyadobacter subterraneus</name>
    <dbReference type="NCBI Taxonomy" id="2773304"/>
    <lineage>
        <taxon>Bacteria</taxon>
        <taxon>Pseudomonadati</taxon>
        <taxon>Bacteroidota</taxon>
        <taxon>Cytophagia</taxon>
        <taxon>Cytophagales</taxon>
        <taxon>Spirosomataceae</taxon>
        <taxon>Dyadobacter</taxon>
    </lineage>
</organism>
<dbReference type="RefSeq" id="WP_194122483.1">
    <property type="nucleotide sequence ID" value="NZ_JACYGY010000001.1"/>
</dbReference>
<keyword evidence="2" id="KW-1185">Reference proteome</keyword>
<accession>A0ABR9WGA0</accession>
<protein>
    <submittedName>
        <fullName evidence="1">Uncharacterized protein</fullName>
    </submittedName>
</protein>
<comment type="caution">
    <text evidence="1">The sequence shown here is derived from an EMBL/GenBank/DDBJ whole genome shotgun (WGS) entry which is preliminary data.</text>
</comment>
<proteinExistence type="predicted"/>
<name>A0ABR9WGA0_9BACT</name>